<reference evidence="3" key="1">
    <citation type="submission" date="2021-05" db="EMBL/GenBank/DDBJ databases">
        <authorList>
            <person name="Alioto T."/>
            <person name="Alioto T."/>
            <person name="Gomez Garrido J."/>
        </authorList>
    </citation>
    <scope>NUCLEOTIDE SEQUENCE</scope>
</reference>
<protein>
    <submittedName>
        <fullName evidence="3">Probable pre-mRNA-splicing factor ATP-dependent RNA helicase mog-4</fullName>
    </submittedName>
</protein>
<dbReference type="SUPFAM" id="SSF52540">
    <property type="entry name" value="P-loop containing nucleoside triphosphate hydrolases"/>
    <property type="match status" value="1"/>
</dbReference>
<dbReference type="GO" id="GO:0003723">
    <property type="term" value="F:RNA binding"/>
    <property type="evidence" value="ECO:0007669"/>
    <property type="project" value="TreeGrafter"/>
</dbReference>
<feature type="compositionally biased region" description="Basic and acidic residues" evidence="2">
    <location>
        <begin position="138"/>
        <end position="150"/>
    </location>
</feature>
<dbReference type="InterPro" id="IPR027417">
    <property type="entry name" value="P-loop_NTPase"/>
</dbReference>
<evidence type="ECO:0000313" key="3">
    <source>
        <dbReference type="EMBL" id="CAG6728829.1"/>
    </source>
</evidence>
<dbReference type="GO" id="GO:0003724">
    <property type="term" value="F:RNA helicase activity"/>
    <property type="evidence" value="ECO:0007669"/>
    <property type="project" value="UniProtKB-EC"/>
</dbReference>
<proteinExistence type="predicted"/>
<evidence type="ECO:0000256" key="2">
    <source>
        <dbReference type="SAM" id="MobiDB-lite"/>
    </source>
</evidence>
<keyword evidence="3" id="KW-0378">Hydrolase</keyword>
<keyword evidence="3" id="KW-0547">Nucleotide-binding</keyword>
<evidence type="ECO:0000256" key="1">
    <source>
        <dbReference type="ARBA" id="ARBA00047984"/>
    </source>
</evidence>
<feature type="region of interest" description="Disordered" evidence="2">
    <location>
        <begin position="130"/>
        <end position="150"/>
    </location>
</feature>
<dbReference type="PANTHER" id="PTHR18934">
    <property type="entry name" value="ATP-DEPENDENT RNA HELICASE"/>
    <property type="match status" value="1"/>
</dbReference>
<dbReference type="GO" id="GO:0071013">
    <property type="term" value="C:catalytic step 2 spliceosome"/>
    <property type="evidence" value="ECO:0007669"/>
    <property type="project" value="TreeGrafter"/>
</dbReference>
<dbReference type="PANTHER" id="PTHR18934:SF83">
    <property type="entry name" value="PRE-MRNA-SPLICING FACTOR ATP-DEPENDENT RNA HELICASE DHX16"/>
    <property type="match status" value="1"/>
</dbReference>
<dbReference type="Gene3D" id="3.40.50.300">
    <property type="entry name" value="P-loop containing nucleotide triphosphate hydrolases"/>
    <property type="match status" value="1"/>
</dbReference>
<feature type="compositionally biased region" description="Basic and acidic residues" evidence="2">
    <location>
        <begin position="8"/>
        <end position="27"/>
    </location>
</feature>
<dbReference type="AlphaFoldDB" id="A0A8D8YHW5"/>
<keyword evidence="3" id="KW-0347">Helicase</keyword>
<accession>A0A8D8YHW5</accession>
<feature type="region of interest" description="Disordered" evidence="2">
    <location>
        <begin position="1"/>
        <end position="40"/>
    </location>
</feature>
<sequence>MGTSDSEEDRKERDEFSERLKNKDKGKTKNSALSRQDKKAYEEAAKRLKLETESRDKIIPKLRIESRRKYLEKRKEDKVAELEADVLDDEYLFSEQELTERERREREHKKKLLELAKEHDKARELEKVQRYYMPKGTKGPEKYEEVDEKEKVPHYEQRKWEDEQMSSAIFRVGAKDREHQEQYELLLDNQIDFIQALSLPGNREKEEEEEQLTEKQKKKLNIEETKKSLPIYPFKQDLIDAIREHQVLIIEGETGSGKTTQIPQYLHEAGFCDEKMKIGCTQPRRVAAMSVSARVAEEMGVKLGCEEGDSLWISTIPKPPKRITLTRVWCLFFKSTPRNL</sequence>
<keyword evidence="3" id="KW-0067">ATP-binding</keyword>
<organism evidence="3">
    <name type="scientific">Cacopsylla melanoneura</name>
    <dbReference type="NCBI Taxonomy" id="428564"/>
    <lineage>
        <taxon>Eukaryota</taxon>
        <taxon>Metazoa</taxon>
        <taxon>Ecdysozoa</taxon>
        <taxon>Arthropoda</taxon>
        <taxon>Hexapoda</taxon>
        <taxon>Insecta</taxon>
        <taxon>Pterygota</taxon>
        <taxon>Neoptera</taxon>
        <taxon>Paraneoptera</taxon>
        <taxon>Hemiptera</taxon>
        <taxon>Sternorrhyncha</taxon>
        <taxon>Psylloidea</taxon>
        <taxon>Psyllidae</taxon>
        <taxon>Psyllinae</taxon>
        <taxon>Cacopsylla</taxon>
    </lineage>
</organism>
<name>A0A8D8YHW5_9HEMI</name>
<comment type="catalytic activity">
    <reaction evidence="1">
        <text>ATP + H2O = ADP + phosphate + H(+)</text>
        <dbReference type="Rhea" id="RHEA:13065"/>
        <dbReference type="ChEBI" id="CHEBI:15377"/>
        <dbReference type="ChEBI" id="CHEBI:15378"/>
        <dbReference type="ChEBI" id="CHEBI:30616"/>
        <dbReference type="ChEBI" id="CHEBI:43474"/>
        <dbReference type="ChEBI" id="CHEBI:456216"/>
        <dbReference type="EC" id="3.6.4.13"/>
    </reaction>
</comment>
<dbReference type="EMBL" id="HBUF01377256">
    <property type="protein sequence ID" value="CAG6728829.1"/>
    <property type="molecule type" value="Transcribed_RNA"/>
</dbReference>